<dbReference type="Pfam" id="PF07508">
    <property type="entry name" value="Recombinase"/>
    <property type="match status" value="1"/>
</dbReference>
<dbReference type="InterPro" id="IPR006119">
    <property type="entry name" value="Resolv_N"/>
</dbReference>
<dbReference type="RefSeq" id="WP_207988996.1">
    <property type="nucleotide sequence ID" value="NZ_CP071794.1"/>
</dbReference>
<feature type="domain" description="Recombinase" evidence="2">
    <location>
        <begin position="169"/>
        <end position="283"/>
    </location>
</feature>
<evidence type="ECO:0000313" key="3">
    <source>
        <dbReference type="EMBL" id="QTD56913.1"/>
    </source>
</evidence>
<protein>
    <submittedName>
        <fullName evidence="3">Recombinase family protein</fullName>
    </submittedName>
</protein>
<dbReference type="SMART" id="SM00857">
    <property type="entry name" value="Resolvase"/>
    <property type="match status" value="1"/>
</dbReference>
<dbReference type="InterPro" id="IPR036162">
    <property type="entry name" value="Resolvase-like_N_sf"/>
</dbReference>
<dbReference type="SUPFAM" id="SSF53041">
    <property type="entry name" value="Resolvase-like"/>
    <property type="match status" value="1"/>
</dbReference>
<keyword evidence="4" id="KW-1185">Reference proteome</keyword>
<dbReference type="Gene3D" id="3.90.1750.20">
    <property type="entry name" value="Putative Large Serine Recombinase, Chain B, Domain 2"/>
    <property type="match status" value="1"/>
</dbReference>
<dbReference type="PANTHER" id="PTHR30461">
    <property type="entry name" value="DNA-INVERTASE FROM LAMBDOID PROPHAGE"/>
    <property type="match status" value="1"/>
</dbReference>
<feature type="domain" description="Resolvase/invertase-type recombinase catalytic" evidence="1">
    <location>
        <begin position="9"/>
        <end position="161"/>
    </location>
</feature>
<dbReference type="Proteomes" id="UP000663923">
    <property type="component" value="Chromosome"/>
</dbReference>
<dbReference type="PROSITE" id="PS51736">
    <property type="entry name" value="RECOMBINASES_3"/>
    <property type="match status" value="1"/>
</dbReference>
<dbReference type="Gene3D" id="3.40.50.1390">
    <property type="entry name" value="Resolvase, N-terminal catalytic domain"/>
    <property type="match status" value="1"/>
</dbReference>
<reference evidence="3 4" key="1">
    <citation type="submission" date="2021-03" db="EMBL/GenBank/DDBJ databases">
        <title>Complete genome of Parasphingorhabdus_sp.JHSY0214.</title>
        <authorList>
            <person name="Yoo J.H."/>
            <person name="Bae J.W."/>
        </authorList>
    </citation>
    <scope>NUCLEOTIDE SEQUENCE [LARGE SCALE GENOMIC DNA]</scope>
    <source>
        <strain evidence="3 4">JHSY0214</strain>
    </source>
</reference>
<dbReference type="InterPro" id="IPR050639">
    <property type="entry name" value="SSR_resolvase"/>
</dbReference>
<accession>A0ABX7T7N3</accession>
<dbReference type="InterPro" id="IPR011109">
    <property type="entry name" value="DNA_bind_recombinase_dom"/>
</dbReference>
<dbReference type="CDD" id="cd03768">
    <property type="entry name" value="SR_ResInv"/>
    <property type="match status" value="1"/>
</dbReference>
<evidence type="ECO:0000259" key="1">
    <source>
        <dbReference type="PROSITE" id="PS51736"/>
    </source>
</evidence>
<gene>
    <name evidence="3" type="ORF">J4G78_04900</name>
</gene>
<organism evidence="3 4">
    <name type="scientific">Parasphingorhabdus cellanae</name>
    <dbReference type="NCBI Taxonomy" id="2806553"/>
    <lineage>
        <taxon>Bacteria</taxon>
        <taxon>Pseudomonadati</taxon>
        <taxon>Pseudomonadota</taxon>
        <taxon>Alphaproteobacteria</taxon>
        <taxon>Sphingomonadales</taxon>
        <taxon>Sphingomonadaceae</taxon>
        <taxon>Parasphingorhabdus</taxon>
    </lineage>
</organism>
<proteinExistence type="predicted"/>
<name>A0ABX7T7N3_9SPHN</name>
<sequence>MVERAKRKRCAIYTRKSTEEGLEQDFNSLDAQREACAAYILSQASEGWEAVSELYDDGGWSGGTMDRPALAQLLADVKAGKVDIIVVYKVDRLTRALADFAKIVEILDDNDASFVSVTQSFNTTTSMGRLTLNVLLSFAQFEREVTGERIRDKVAASKKKGMWMGGGVPYGYDVKERQFLINEAEAETVRYVFERYARLKSVPKLVDELAAKNIRTRARVFKSGRIAGGIHFKTGTLTHLLQNPVYVGKVRHKDKIYDGAHHPIISDELFERVQSIFAENRHDNALGKKSHNPSLLTGFITDPDDKPMTPAHAKKGPKRYRYYVTRTPPGDKSSKWRLPAGEIERLVIDTIARQMVTLSSTGTNDAREMEVQIHLVRQTSIDLLAMSITEQRELLLNCKTHVAINAGTIEIKFTPPNQDQPVKLSIKAKMVSRGSEVRLAITPDDGPIKREPDPVLLRLIAHAFAAQDLLVRGISSSMVNHYKQRHLQQLVRLSFMAPDIICTIIDGTQPPDLTGRKIIRINKIPLDWAGQRKMFGFASA</sequence>
<dbReference type="PANTHER" id="PTHR30461:SF23">
    <property type="entry name" value="DNA RECOMBINASE-RELATED"/>
    <property type="match status" value="1"/>
</dbReference>
<dbReference type="InterPro" id="IPR038109">
    <property type="entry name" value="DNA_bind_recomb_sf"/>
</dbReference>
<dbReference type="PROSITE" id="PS51737">
    <property type="entry name" value="RECOMBINASE_DNA_BIND"/>
    <property type="match status" value="1"/>
</dbReference>
<dbReference type="EMBL" id="CP071794">
    <property type="protein sequence ID" value="QTD56913.1"/>
    <property type="molecule type" value="Genomic_DNA"/>
</dbReference>
<dbReference type="Pfam" id="PF00239">
    <property type="entry name" value="Resolvase"/>
    <property type="match status" value="1"/>
</dbReference>
<evidence type="ECO:0000259" key="2">
    <source>
        <dbReference type="PROSITE" id="PS51737"/>
    </source>
</evidence>
<evidence type="ECO:0000313" key="4">
    <source>
        <dbReference type="Proteomes" id="UP000663923"/>
    </source>
</evidence>